<comment type="caution">
    <text evidence="1">The sequence shown here is derived from an EMBL/GenBank/DDBJ whole genome shotgun (WGS) entry which is preliminary data.</text>
</comment>
<dbReference type="Proteomes" id="UP000022082">
    <property type="component" value="Unassembled WGS sequence"/>
</dbReference>
<protein>
    <submittedName>
        <fullName evidence="1">Uncharacterized protein</fullName>
    </submittedName>
</protein>
<organism evidence="1 2">
    <name type="scientific">Bacteroides fragilis str. S36L11</name>
    <dbReference type="NCBI Taxonomy" id="1339327"/>
    <lineage>
        <taxon>Bacteria</taxon>
        <taxon>Pseudomonadati</taxon>
        <taxon>Bacteroidota</taxon>
        <taxon>Bacteroidia</taxon>
        <taxon>Bacteroidales</taxon>
        <taxon>Bacteroidaceae</taxon>
        <taxon>Bacteroides</taxon>
    </lineage>
</organism>
<dbReference type="AlphaFoldDB" id="A0A016AEW7"/>
<evidence type="ECO:0000313" key="1">
    <source>
        <dbReference type="EMBL" id="EXZ26986.1"/>
    </source>
</evidence>
<evidence type="ECO:0000313" key="2">
    <source>
        <dbReference type="Proteomes" id="UP000022082"/>
    </source>
</evidence>
<reference evidence="1 2" key="1">
    <citation type="submission" date="2014-02" db="EMBL/GenBank/DDBJ databases">
        <authorList>
            <person name="Sears C."/>
            <person name="Carroll K."/>
            <person name="Sack B.R."/>
            <person name="Qadri F."/>
            <person name="Myers L.L."/>
            <person name="Chung G.-T."/>
            <person name="Escheverria P."/>
            <person name="Fraser C.M."/>
            <person name="Sadzewicz L."/>
            <person name="Shefchek K.A."/>
            <person name="Tallon L."/>
            <person name="Das S.P."/>
            <person name="Daugherty S."/>
            <person name="Mongodin E.F."/>
        </authorList>
    </citation>
    <scope>NUCLEOTIDE SEQUENCE [LARGE SCALE GENOMIC DNA]</scope>
    <source>
        <strain evidence="1 2">S36L11</strain>
    </source>
</reference>
<dbReference type="EMBL" id="JGDJ01000262">
    <property type="protein sequence ID" value="EXZ26986.1"/>
    <property type="molecule type" value="Genomic_DNA"/>
</dbReference>
<dbReference type="PATRIC" id="fig|1339327.3.peg.4296"/>
<dbReference type="Gene3D" id="1.10.287.1080">
    <property type="entry name" value="MazG-like"/>
    <property type="match status" value="1"/>
</dbReference>
<gene>
    <name evidence="1" type="ORF">M136_3764</name>
</gene>
<dbReference type="RefSeq" id="WP_005821771.1">
    <property type="nucleotide sequence ID" value="NZ_JGDJ01000262.1"/>
</dbReference>
<proteinExistence type="predicted"/>
<sequence length="183" mass="21452">MLDLNTLRNRAYQNACDHGFHDRELSDNHCFMLVITELSEAVEADRKGRRADKAEFELVVSSNSDHMSEAFVDAFERLVKDTVEDELADTVIRMLDMAGLRGINLNGIFIVAYIVSRKKSFTENCYAIIKDIVNYKYTTEECLNYAIRQVFELAEFYDMDLEWHIEQKMKYNEHRGKMHGKKY</sequence>
<name>A0A016AEW7_BACFG</name>
<accession>A0A016AEW7</accession>
<dbReference type="SUPFAM" id="SSF101386">
    <property type="entry name" value="all-alpha NTP pyrophosphatases"/>
    <property type="match status" value="1"/>
</dbReference>